<evidence type="ECO:0000313" key="2">
    <source>
        <dbReference type="EMBL" id="KFQ99039.1"/>
    </source>
</evidence>
<dbReference type="Gene3D" id="1.10.150.50">
    <property type="entry name" value="Transcription Factor, Ets-1"/>
    <property type="match status" value="1"/>
</dbReference>
<proteinExistence type="predicted"/>
<dbReference type="SUPFAM" id="SSF47769">
    <property type="entry name" value="SAM/Pointed domain"/>
    <property type="match status" value="1"/>
</dbReference>
<dbReference type="InterPro" id="IPR013761">
    <property type="entry name" value="SAM/pointed_sf"/>
</dbReference>
<dbReference type="PROSITE" id="PS51433">
    <property type="entry name" value="PNT"/>
    <property type="match status" value="1"/>
</dbReference>
<dbReference type="GO" id="GO:0043565">
    <property type="term" value="F:sequence-specific DNA binding"/>
    <property type="evidence" value="ECO:0007669"/>
    <property type="project" value="InterPro"/>
</dbReference>
<name>A0A091V8C7_OPIHO</name>
<protein>
    <submittedName>
        <fullName evidence="2">Transcription factor ETV7</fullName>
    </submittedName>
</protein>
<reference evidence="2 3" key="1">
    <citation type="submission" date="2014-04" db="EMBL/GenBank/DDBJ databases">
        <title>Genome evolution of avian class.</title>
        <authorList>
            <person name="Zhang G."/>
            <person name="Li C."/>
        </authorList>
    </citation>
    <scope>NUCLEOTIDE SEQUENCE [LARGE SCALE GENOMIC DNA]</scope>
    <source>
        <strain evidence="2">BGI_N306</strain>
    </source>
</reference>
<dbReference type="Pfam" id="PF02198">
    <property type="entry name" value="SAM_PNT"/>
    <property type="match status" value="1"/>
</dbReference>
<gene>
    <name evidence="2" type="ORF">N306_14528</name>
</gene>
<feature type="non-terminal residue" evidence="2">
    <location>
        <position position="54"/>
    </location>
</feature>
<dbReference type="EMBL" id="KK733755">
    <property type="protein sequence ID" value="KFQ99039.1"/>
    <property type="molecule type" value="Genomic_DNA"/>
</dbReference>
<dbReference type="PhylomeDB" id="A0A091V8C7"/>
<evidence type="ECO:0000259" key="1">
    <source>
        <dbReference type="PROSITE" id="PS51433"/>
    </source>
</evidence>
<keyword evidence="3" id="KW-1185">Reference proteome</keyword>
<evidence type="ECO:0000313" key="3">
    <source>
        <dbReference type="Proteomes" id="UP000053605"/>
    </source>
</evidence>
<dbReference type="Proteomes" id="UP000053605">
    <property type="component" value="Unassembled WGS sequence"/>
</dbReference>
<dbReference type="SMART" id="SM00251">
    <property type="entry name" value="SAM_PNT"/>
    <property type="match status" value="1"/>
</dbReference>
<accession>A0A091V8C7</accession>
<feature type="non-terminal residue" evidence="2">
    <location>
        <position position="1"/>
    </location>
</feature>
<dbReference type="STRING" id="30419.A0A091V8C7"/>
<organism evidence="2 3">
    <name type="scientific">Opisthocomus hoazin</name>
    <name type="common">Hoatzin</name>
    <name type="synonym">Phasianus hoazin</name>
    <dbReference type="NCBI Taxonomy" id="30419"/>
    <lineage>
        <taxon>Eukaryota</taxon>
        <taxon>Metazoa</taxon>
        <taxon>Chordata</taxon>
        <taxon>Craniata</taxon>
        <taxon>Vertebrata</taxon>
        <taxon>Euteleostomi</taxon>
        <taxon>Archelosauria</taxon>
        <taxon>Archosauria</taxon>
        <taxon>Dinosauria</taxon>
        <taxon>Saurischia</taxon>
        <taxon>Theropoda</taxon>
        <taxon>Coelurosauria</taxon>
        <taxon>Aves</taxon>
        <taxon>Neognathae</taxon>
        <taxon>Neoaves</taxon>
        <taxon>Opisthocomiformes</taxon>
        <taxon>Opisthocomidae</taxon>
        <taxon>Opisthocomus</taxon>
    </lineage>
</organism>
<dbReference type="AlphaFoldDB" id="A0A091V8C7"/>
<feature type="domain" description="PNT" evidence="1">
    <location>
        <begin position="1"/>
        <end position="54"/>
    </location>
</feature>
<sequence length="54" mass="6460">IQPSLWSKDDVIHWLRWAEKEYSLRQADESKFEMNGKALCILTKDDFRYRAPSS</sequence>
<dbReference type="InterPro" id="IPR003118">
    <property type="entry name" value="Pointed_dom"/>
</dbReference>